<dbReference type="Pfam" id="PF11303">
    <property type="entry name" value="DUF3105"/>
    <property type="match status" value="1"/>
</dbReference>
<gene>
    <name evidence="1" type="ORF">METZ01_LOCUS56527</name>
</gene>
<organism evidence="1">
    <name type="scientific">marine metagenome</name>
    <dbReference type="NCBI Taxonomy" id="408172"/>
    <lineage>
        <taxon>unclassified sequences</taxon>
        <taxon>metagenomes</taxon>
        <taxon>ecological metagenomes</taxon>
    </lineage>
</organism>
<protein>
    <recommendedName>
        <fullName evidence="2">DUF3105 domain-containing protein</fullName>
    </recommendedName>
</protein>
<dbReference type="InterPro" id="IPR021454">
    <property type="entry name" value="DUF3105"/>
</dbReference>
<evidence type="ECO:0000313" key="1">
    <source>
        <dbReference type="EMBL" id="SVA03673.1"/>
    </source>
</evidence>
<evidence type="ECO:0008006" key="2">
    <source>
        <dbReference type="Google" id="ProtNLM"/>
    </source>
</evidence>
<proteinExistence type="predicted"/>
<dbReference type="EMBL" id="UINC01003136">
    <property type="protein sequence ID" value="SVA03673.1"/>
    <property type="molecule type" value="Genomic_DNA"/>
</dbReference>
<dbReference type="AlphaFoldDB" id="A0A381SQV6"/>
<name>A0A381SQV6_9ZZZZ</name>
<reference evidence="1" key="1">
    <citation type="submission" date="2018-05" db="EMBL/GenBank/DDBJ databases">
        <authorList>
            <person name="Lanie J.A."/>
            <person name="Ng W.-L."/>
            <person name="Kazmierczak K.M."/>
            <person name="Andrzejewski T.M."/>
            <person name="Davidsen T.M."/>
            <person name="Wayne K.J."/>
            <person name="Tettelin H."/>
            <person name="Glass J.I."/>
            <person name="Rusch D."/>
            <person name="Podicherti R."/>
            <person name="Tsui H.-C.T."/>
            <person name="Winkler M.E."/>
        </authorList>
    </citation>
    <scope>NUCLEOTIDE SEQUENCE</scope>
</reference>
<accession>A0A381SQV6</accession>
<sequence>MAAVLILLGLVVACGGGDDGDSSAGRPPGTPEITVLQAVIGEPVPILVNINHVPEGKRVDYQNAPPTSGQHWPTPAGCGFYSESLPDERVVHNMEHGNVVLSYNFTNPAQITELRQALDDVDQFEEWGVARPYNRIPDGEVALSAWGRVHTMAGVYPGEIELFFEAFAGELGPERITC</sequence>